<evidence type="ECO:0000256" key="1">
    <source>
        <dbReference type="ARBA" id="ARBA00023015"/>
    </source>
</evidence>
<dbReference type="GO" id="GO:0003700">
    <property type="term" value="F:DNA-binding transcription factor activity"/>
    <property type="evidence" value="ECO:0007669"/>
    <property type="project" value="InterPro"/>
</dbReference>
<dbReference type="PANTHER" id="PTHR33154">
    <property type="entry name" value="TRANSCRIPTIONAL REGULATOR, ARSR FAMILY"/>
    <property type="match status" value="1"/>
</dbReference>
<dbReference type="NCBIfam" id="NF033788">
    <property type="entry name" value="HTH_metalloreg"/>
    <property type="match status" value="1"/>
</dbReference>
<organism evidence="5 6">
    <name type="scientific">Lentibacillus cibarius</name>
    <dbReference type="NCBI Taxonomy" id="2583219"/>
    <lineage>
        <taxon>Bacteria</taxon>
        <taxon>Bacillati</taxon>
        <taxon>Bacillota</taxon>
        <taxon>Bacilli</taxon>
        <taxon>Bacillales</taxon>
        <taxon>Bacillaceae</taxon>
        <taxon>Lentibacillus</taxon>
    </lineage>
</organism>
<dbReference type="PANTHER" id="PTHR33154:SF18">
    <property type="entry name" value="ARSENICAL RESISTANCE OPERON REPRESSOR"/>
    <property type="match status" value="1"/>
</dbReference>
<accession>A0A549YHL9</accession>
<keyword evidence="1" id="KW-0805">Transcription regulation</keyword>
<dbReference type="InterPro" id="IPR036388">
    <property type="entry name" value="WH-like_DNA-bd_sf"/>
</dbReference>
<feature type="domain" description="HTH arsR-type" evidence="4">
    <location>
        <begin position="3"/>
        <end position="98"/>
    </location>
</feature>
<dbReference type="PRINTS" id="PR00778">
    <property type="entry name" value="HTHARSR"/>
</dbReference>
<name>A0A549YHL9_9BACI</name>
<dbReference type="SMART" id="SM00418">
    <property type="entry name" value="HTH_ARSR"/>
    <property type="match status" value="1"/>
</dbReference>
<evidence type="ECO:0000259" key="4">
    <source>
        <dbReference type="PROSITE" id="PS50987"/>
    </source>
</evidence>
<sequence length="113" mass="13102">MEQDEMSVGEAAAILKLLGDRTRLSIVLLLHHKRRCVCELVEALEMSQPSISQHLRKLRDAHVVLEDRRGQWIYYTLNTEADFFPLVERILAFIPERDTLTKKMGDAKTNHQC</sequence>
<proteinExistence type="predicted"/>
<dbReference type="RefSeq" id="WP_142790492.1">
    <property type="nucleotide sequence ID" value="NZ_VJMZ01000001.1"/>
</dbReference>
<dbReference type="Pfam" id="PF01022">
    <property type="entry name" value="HTH_5"/>
    <property type="match status" value="1"/>
</dbReference>
<dbReference type="InterPro" id="IPR001845">
    <property type="entry name" value="HTH_ArsR_DNA-bd_dom"/>
</dbReference>
<dbReference type="Gene3D" id="1.10.10.10">
    <property type="entry name" value="Winged helix-like DNA-binding domain superfamily/Winged helix DNA-binding domain"/>
    <property type="match status" value="1"/>
</dbReference>
<keyword evidence="3" id="KW-0804">Transcription</keyword>
<dbReference type="EMBL" id="VJMZ01000001">
    <property type="protein sequence ID" value="TRM11347.1"/>
    <property type="molecule type" value="Genomic_DNA"/>
</dbReference>
<comment type="caution">
    <text evidence="5">The sequence shown here is derived from an EMBL/GenBank/DDBJ whole genome shotgun (WGS) entry which is preliminary data.</text>
</comment>
<dbReference type="InterPro" id="IPR051081">
    <property type="entry name" value="HTH_MetalResp_TranReg"/>
</dbReference>
<evidence type="ECO:0000313" key="5">
    <source>
        <dbReference type="EMBL" id="TRM11347.1"/>
    </source>
</evidence>
<dbReference type="CDD" id="cd00090">
    <property type="entry name" value="HTH_ARSR"/>
    <property type="match status" value="1"/>
</dbReference>
<protein>
    <submittedName>
        <fullName evidence="5">Winged helix-turn-helix transcriptional regulator</fullName>
    </submittedName>
</protein>
<dbReference type="InterPro" id="IPR011991">
    <property type="entry name" value="ArsR-like_HTH"/>
</dbReference>
<dbReference type="GO" id="GO:0003677">
    <property type="term" value="F:DNA binding"/>
    <property type="evidence" value="ECO:0007669"/>
    <property type="project" value="UniProtKB-KW"/>
</dbReference>
<dbReference type="Proteomes" id="UP000319280">
    <property type="component" value="Unassembled WGS sequence"/>
</dbReference>
<dbReference type="AlphaFoldDB" id="A0A549YHL9"/>
<keyword evidence="2" id="KW-0238">DNA-binding</keyword>
<evidence type="ECO:0000256" key="3">
    <source>
        <dbReference type="ARBA" id="ARBA00023163"/>
    </source>
</evidence>
<dbReference type="InterPro" id="IPR036390">
    <property type="entry name" value="WH_DNA-bd_sf"/>
</dbReference>
<evidence type="ECO:0000256" key="2">
    <source>
        <dbReference type="ARBA" id="ARBA00023125"/>
    </source>
</evidence>
<evidence type="ECO:0000313" key="6">
    <source>
        <dbReference type="Proteomes" id="UP000319280"/>
    </source>
</evidence>
<dbReference type="SUPFAM" id="SSF46785">
    <property type="entry name" value="Winged helix' DNA-binding domain"/>
    <property type="match status" value="1"/>
</dbReference>
<keyword evidence="6" id="KW-1185">Reference proteome</keyword>
<dbReference type="PROSITE" id="PS50987">
    <property type="entry name" value="HTH_ARSR_2"/>
    <property type="match status" value="1"/>
</dbReference>
<gene>
    <name evidence="5" type="ORF">FH966_06285</name>
</gene>
<reference evidence="5 6" key="1">
    <citation type="submission" date="2019-07" db="EMBL/GenBank/DDBJ databases">
        <title>Genomic analysis of Lentibacillus sp. NKC851-2.</title>
        <authorList>
            <person name="Oh Y.J."/>
        </authorList>
    </citation>
    <scope>NUCLEOTIDE SEQUENCE [LARGE SCALE GENOMIC DNA]</scope>
    <source>
        <strain evidence="5 6">NKC851-2</strain>
    </source>
</reference>